<gene>
    <name evidence="1" type="ORF">LSAT_V11C300148590</name>
</gene>
<accession>A0A9R1XLA5</accession>
<comment type="caution">
    <text evidence="1">The sequence shown here is derived from an EMBL/GenBank/DDBJ whole genome shotgun (WGS) entry which is preliminary data.</text>
</comment>
<dbReference type="AlphaFoldDB" id="A0A9R1XLA5"/>
<evidence type="ECO:0000313" key="2">
    <source>
        <dbReference type="Proteomes" id="UP000235145"/>
    </source>
</evidence>
<dbReference type="Proteomes" id="UP000235145">
    <property type="component" value="Unassembled WGS sequence"/>
</dbReference>
<reference evidence="1 2" key="1">
    <citation type="journal article" date="2017" name="Nat. Commun.">
        <title>Genome assembly with in vitro proximity ligation data and whole-genome triplication in lettuce.</title>
        <authorList>
            <person name="Reyes-Chin-Wo S."/>
            <person name="Wang Z."/>
            <person name="Yang X."/>
            <person name="Kozik A."/>
            <person name="Arikit S."/>
            <person name="Song C."/>
            <person name="Xia L."/>
            <person name="Froenicke L."/>
            <person name="Lavelle D.O."/>
            <person name="Truco M.J."/>
            <person name="Xia R."/>
            <person name="Zhu S."/>
            <person name="Xu C."/>
            <person name="Xu H."/>
            <person name="Xu X."/>
            <person name="Cox K."/>
            <person name="Korf I."/>
            <person name="Meyers B.C."/>
            <person name="Michelmore R.W."/>
        </authorList>
    </citation>
    <scope>NUCLEOTIDE SEQUENCE [LARGE SCALE GENOMIC DNA]</scope>
    <source>
        <strain evidence="2">cv. Salinas</strain>
        <tissue evidence="1">Seedlings</tissue>
    </source>
</reference>
<organism evidence="1 2">
    <name type="scientific">Lactuca sativa</name>
    <name type="common">Garden lettuce</name>
    <dbReference type="NCBI Taxonomy" id="4236"/>
    <lineage>
        <taxon>Eukaryota</taxon>
        <taxon>Viridiplantae</taxon>
        <taxon>Streptophyta</taxon>
        <taxon>Embryophyta</taxon>
        <taxon>Tracheophyta</taxon>
        <taxon>Spermatophyta</taxon>
        <taxon>Magnoliopsida</taxon>
        <taxon>eudicotyledons</taxon>
        <taxon>Gunneridae</taxon>
        <taxon>Pentapetalae</taxon>
        <taxon>asterids</taxon>
        <taxon>campanulids</taxon>
        <taxon>Asterales</taxon>
        <taxon>Asteraceae</taxon>
        <taxon>Cichorioideae</taxon>
        <taxon>Cichorieae</taxon>
        <taxon>Lactucinae</taxon>
        <taxon>Lactuca</taxon>
    </lineage>
</organism>
<protein>
    <submittedName>
        <fullName evidence="1">Uncharacterized protein</fullName>
    </submittedName>
</protein>
<keyword evidence="2" id="KW-1185">Reference proteome</keyword>
<sequence length="110" mass="12693">MRLLIQDAIFRHAWPVLMRVVLQKDEVAGNLAQLHNSAAALWRVDLHHLSLHTTHYCLRKVLDGETIAMMQVLVFPPSESLNKVRLLTNKGIYEQRQKDNRGVVIVHHVE</sequence>
<evidence type="ECO:0000313" key="1">
    <source>
        <dbReference type="EMBL" id="KAJ0217074.1"/>
    </source>
</evidence>
<name>A0A9R1XLA5_LACSA</name>
<dbReference type="EMBL" id="NBSK02000003">
    <property type="protein sequence ID" value="KAJ0217074.1"/>
    <property type="molecule type" value="Genomic_DNA"/>
</dbReference>
<proteinExistence type="predicted"/>